<dbReference type="Pfam" id="PF07501">
    <property type="entry name" value="G5"/>
    <property type="match status" value="1"/>
</dbReference>
<dbReference type="InterPro" id="IPR016047">
    <property type="entry name" value="M23ase_b-sheet_dom"/>
</dbReference>
<keyword evidence="4" id="KW-1185">Reference proteome</keyword>
<dbReference type="Gene3D" id="2.20.230.10">
    <property type="entry name" value="Resuscitation-promoting factor rpfb"/>
    <property type="match status" value="1"/>
</dbReference>
<dbReference type="Pfam" id="PF01551">
    <property type="entry name" value="Peptidase_M23"/>
    <property type="match status" value="1"/>
</dbReference>
<dbReference type="AlphaFoldDB" id="W4QQU1"/>
<dbReference type="CDD" id="cd12797">
    <property type="entry name" value="M23_peptidase"/>
    <property type="match status" value="1"/>
</dbReference>
<dbReference type="GO" id="GO:0004222">
    <property type="term" value="F:metalloendopeptidase activity"/>
    <property type="evidence" value="ECO:0007669"/>
    <property type="project" value="TreeGrafter"/>
</dbReference>
<dbReference type="SUPFAM" id="SSF51261">
    <property type="entry name" value="Duplicated hybrid motif"/>
    <property type="match status" value="1"/>
</dbReference>
<evidence type="ECO:0000313" key="4">
    <source>
        <dbReference type="Proteomes" id="UP000018896"/>
    </source>
</evidence>
<proteinExistence type="predicted"/>
<dbReference type="Gene3D" id="2.70.70.10">
    <property type="entry name" value="Glucose Permease (Domain IIA)"/>
    <property type="match status" value="1"/>
</dbReference>
<dbReference type="EMBL" id="BAUV01000008">
    <property type="protein sequence ID" value="GAE34436.1"/>
    <property type="molecule type" value="Genomic_DNA"/>
</dbReference>
<dbReference type="PANTHER" id="PTHR21666">
    <property type="entry name" value="PEPTIDASE-RELATED"/>
    <property type="match status" value="1"/>
</dbReference>
<dbReference type="PANTHER" id="PTHR21666:SF270">
    <property type="entry name" value="MUREIN HYDROLASE ACTIVATOR ENVC"/>
    <property type="match status" value="1"/>
</dbReference>
<gene>
    <name evidence="3" type="ORF">JCM9157_1492</name>
</gene>
<sequence>MWKGDNKVTQEGQAGTQVIEYETTYKNGNLIKREVISEQVTKEPVTKIVTRGTKEMPSRGSGQLGWPAVGGYISSYQGNRWGRFHRGIDIARPSNYNILAADNGTITQATFSGGYGNLVRINHNNGMETLYAHLASIDVKVGQTVTKGQKIGVMGSTGNSTGIHLHFEVYENGQLKNPMHYLR</sequence>
<dbReference type="PROSITE" id="PS51109">
    <property type="entry name" value="G5"/>
    <property type="match status" value="1"/>
</dbReference>
<accession>W4QQU1</accession>
<dbReference type="OrthoDB" id="9805070at2"/>
<dbReference type="InterPro" id="IPR050570">
    <property type="entry name" value="Cell_wall_metabolism_enzyme"/>
</dbReference>
<keyword evidence="1" id="KW-0732">Signal</keyword>
<evidence type="ECO:0000259" key="2">
    <source>
        <dbReference type="PROSITE" id="PS51109"/>
    </source>
</evidence>
<dbReference type="STRING" id="1236973.JCM9157_1492"/>
<feature type="domain" description="G5" evidence="2">
    <location>
        <begin position="1"/>
        <end position="55"/>
    </location>
</feature>
<evidence type="ECO:0000256" key="1">
    <source>
        <dbReference type="ARBA" id="ARBA00022729"/>
    </source>
</evidence>
<organism evidence="3 4">
    <name type="scientific">Halalkalibacter akibai (strain ATCC 43226 / DSM 21942 / CIP 109018 / JCM 9157 / 1139)</name>
    <name type="common">Bacillus akibai</name>
    <dbReference type="NCBI Taxonomy" id="1236973"/>
    <lineage>
        <taxon>Bacteria</taxon>
        <taxon>Bacillati</taxon>
        <taxon>Bacillota</taxon>
        <taxon>Bacilli</taxon>
        <taxon>Bacillales</taxon>
        <taxon>Bacillaceae</taxon>
        <taxon>Halalkalibacter</taxon>
    </lineage>
</organism>
<dbReference type="eggNOG" id="COG0739">
    <property type="taxonomic scope" value="Bacteria"/>
</dbReference>
<dbReference type="InterPro" id="IPR011055">
    <property type="entry name" value="Dup_hybrid_motif"/>
</dbReference>
<reference evidence="3 4" key="1">
    <citation type="journal article" date="2014" name="Genome Announc.">
        <title>Draft Genome Sequences of Three Alkaliphilic Bacillus Strains, Bacillus wakoensis JCM 9140T, Bacillus akibai JCM 9157T, and Bacillus hemicellulosilyticus JCM 9152T.</title>
        <authorList>
            <person name="Yuki M."/>
            <person name="Oshima K."/>
            <person name="Suda W."/>
            <person name="Oshida Y."/>
            <person name="Kitamura K."/>
            <person name="Iida T."/>
            <person name="Hattori M."/>
            <person name="Ohkuma M."/>
        </authorList>
    </citation>
    <scope>NUCLEOTIDE SEQUENCE [LARGE SCALE GENOMIC DNA]</scope>
    <source>
        <strain evidence="3 4">JCM 9157</strain>
    </source>
</reference>
<dbReference type="SMART" id="SM01208">
    <property type="entry name" value="G5"/>
    <property type="match status" value="1"/>
</dbReference>
<name>W4QQU1_HALA3</name>
<dbReference type="InterPro" id="IPR011098">
    <property type="entry name" value="G5_dom"/>
</dbReference>
<dbReference type="Proteomes" id="UP000018896">
    <property type="component" value="Unassembled WGS sequence"/>
</dbReference>
<protein>
    <submittedName>
        <fullName evidence="3">Membrane proteins related to metalloendopeptidases</fullName>
    </submittedName>
</protein>
<comment type="caution">
    <text evidence="3">The sequence shown here is derived from an EMBL/GenBank/DDBJ whole genome shotgun (WGS) entry which is preliminary data.</text>
</comment>
<evidence type="ECO:0000313" key="3">
    <source>
        <dbReference type="EMBL" id="GAE34436.1"/>
    </source>
</evidence>